<dbReference type="Proteomes" id="UP000681526">
    <property type="component" value="Unassembled WGS sequence"/>
</dbReference>
<dbReference type="InterPro" id="IPR018480">
    <property type="entry name" value="PNAcMuramoyl-5peptid_Trfase_CS"/>
</dbReference>
<feature type="transmembrane region" description="Helical" evidence="7">
    <location>
        <begin position="164"/>
        <end position="182"/>
    </location>
</feature>
<dbReference type="PANTHER" id="PTHR22926:SF3">
    <property type="entry name" value="UNDECAPRENYL-PHOSPHATE ALPHA-N-ACETYLGLUCOSAMINYL 1-PHOSPHATE TRANSFERASE"/>
    <property type="match status" value="1"/>
</dbReference>
<gene>
    <name evidence="8" type="primary">txxe 2365</name>
    <name evidence="8" type="ORF">TXXE_13345</name>
</gene>
<dbReference type="Pfam" id="PF00953">
    <property type="entry name" value="Glycos_transf_4"/>
    <property type="match status" value="1"/>
</dbReference>
<keyword evidence="9" id="KW-1185">Reference proteome</keyword>
<feature type="transmembrane region" description="Helical" evidence="7">
    <location>
        <begin position="70"/>
        <end position="88"/>
    </location>
</feature>
<dbReference type="GO" id="GO:0016740">
    <property type="term" value="F:transferase activity"/>
    <property type="evidence" value="ECO:0007669"/>
    <property type="project" value="UniProtKB-KW"/>
</dbReference>
<feature type="transmembrane region" description="Helical" evidence="7">
    <location>
        <begin position="189"/>
        <end position="207"/>
    </location>
</feature>
<evidence type="ECO:0000256" key="7">
    <source>
        <dbReference type="SAM" id="Phobius"/>
    </source>
</evidence>
<evidence type="ECO:0000256" key="1">
    <source>
        <dbReference type="ARBA" id="ARBA00004651"/>
    </source>
</evidence>
<feature type="transmembrane region" description="Helical" evidence="7">
    <location>
        <begin position="42"/>
        <end position="63"/>
    </location>
</feature>
<keyword evidence="3 8" id="KW-0808">Transferase</keyword>
<keyword evidence="6 7" id="KW-0472">Membrane</keyword>
<organism evidence="8 9">
    <name type="scientific">Thermobacillus xylanilyticus</name>
    <dbReference type="NCBI Taxonomy" id="76633"/>
    <lineage>
        <taxon>Bacteria</taxon>
        <taxon>Bacillati</taxon>
        <taxon>Bacillota</taxon>
        <taxon>Bacilli</taxon>
        <taxon>Bacillales</taxon>
        <taxon>Paenibacillaceae</taxon>
        <taxon>Thermobacillus</taxon>
    </lineage>
</organism>
<evidence type="ECO:0000313" key="9">
    <source>
        <dbReference type="Proteomes" id="UP000681526"/>
    </source>
</evidence>
<evidence type="ECO:0000256" key="3">
    <source>
        <dbReference type="ARBA" id="ARBA00022679"/>
    </source>
</evidence>
<keyword evidence="5 7" id="KW-1133">Transmembrane helix</keyword>
<reference evidence="8 9" key="1">
    <citation type="submission" date="2021-04" db="EMBL/GenBank/DDBJ databases">
        <authorList>
            <person name="Rakotoarivonina H."/>
        </authorList>
    </citation>
    <scope>NUCLEOTIDE SEQUENCE [LARGE SCALE GENOMIC DNA]</scope>
    <source>
        <strain evidence="8 9">XE</strain>
    </source>
</reference>
<evidence type="ECO:0000256" key="5">
    <source>
        <dbReference type="ARBA" id="ARBA00022989"/>
    </source>
</evidence>
<accession>A0ABN7S434</accession>
<proteinExistence type="predicted"/>
<keyword evidence="4 7" id="KW-0812">Transmembrane</keyword>
<protein>
    <submittedName>
        <fullName evidence="8">Glycosyl transferase, family 4, conserved region</fullName>
        <ecNumber evidence="8">2.7.8.-</ecNumber>
    </submittedName>
</protein>
<evidence type="ECO:0000313" key="8">
    <source>
        <dbReference type="EMBL" id="CAG5089735.1"/>
    </source>
</evidence>
<feature type="transmembrane region" description="Helical" evidence="7">
    <location>
        <begin position="100"/>
        <end position="117"/>
    </location>
</feature>
<feature type="transmembrane region" description="Helical" evidence="7">
    <location>
        <begin position="138"/>
        <end position="158"/>
    </location>
</feature>
<sequence length="317" mass="33699">MLLAVISALFAFFAVLLVVPYVTRFALRHGYVDMPGPRKVHAAPVPLLGGAAIYAATAAAMLLFGGRSSLSIAVAVGGLLIVFIGLLDDTAKAKGYEFPIWPRVIVYLTAAFVPVLLDIRIIGVSSPGPGGMIMLPEWASVVSTVVWIFALTNMINFIDGVDGLAAGVSMISSLTLFLTAVIRHQTDTAMLALILFGACAAFLAFNFYPARIFMGDAGAAFLGYALSLIAVEGSLKSATLITILIPMLALGVPIMDTIIVMARRLAEGRGLHKADNLHTHHALMRWGLTQIQTVSFLYLLSIVFALLSIVLLLAWGA</sequence>
<dbReference type="CDD" id="cd06853">
    <property type="entry name" value="GT_WecA_like"/>
    <property type="match status" value="1"/>
</dbReference>
<feature type="transmembrane region" description="Helical" evidence="7">
    <location>
        <begin position="238"/>
        <end position="262"/>
    </location>
</feature>
<evidence type="ECO:0000256" key="4">
    <source>
        <dbReference type="ARBA" id="ARBA00022692"/>
    </source>
</evidence>
<feature type="transmembrane region" description="Helical" evidence="7">
    <location>
        <begin position="213"/>
        <end position="231"/>
    </location>
</feature>
<evidence type="ECO:0000256" key="2">
    <source>
        <dbReference type="ARBA" id="ARBA00022475"/>
    </source>
</evidence>
<dbReference type="EC" id="2.7.8.-" evidence="8"/>
<comment type="subcellular location">
    <subcellularLocation>
        <location evidence="1">Cell membrane</location>
        <topology evidence="1">Multi-pass membrane protein</topology>
    </subcellularLocation>
</comment>
<comment type="caution">
    <text evidence="8">The sequence shown here is derived from an EMBL/GenBank/DDBJ whole genome shotgun (WGS) entry which is preliminary data.</text>
</comment>
<dbReference type="PROSITE" id="PS01348">
    <property type="entry name" value="MRAY_2"/>
    <property type="match status" value="1"/>
</dbReference>
<keyword evidence="2" id="KW-1003">Cell membrane</keyword>
<name>A0ABN7S434_THEXY</name>
<feature type="transmembrane region" description="Helical" evidence="7">
    <location>
        <begin position="296"/>
        <end position="315"/>
    </location>
</feature>
<dbReference type="PANTHER" id="PTHR22926">
    <property type="entry name" value="PHOSPHO-N-ACETYLMURAMOYL-PENTAPEPTIDE-TRANSFERASE"/>
    <property type="match status" value="1"/>
</dbReference>
<dbReference type="EMBL" id="CAJRAY010000069">
    <property type="protein sequence ID" value="CAG5089735.1"/>
    <property type="molecule type" value="Genomic_DNA"/>
</dbReference>
<evidence type="ECO:0000256" key="6">
    <source>
        <dbReference type="ARBA" id="ARBA00023136"/>
    </source>
</evidence>
<dbReference type="InterPro" id="IPR000715">
    <property type="entry name" value="Glycosyl_transferase_4"/>
</dbReference>